<dbReference type="PANTHER" id="PTHR45168">
    <property type="entry name" value="DNAJ HOMOLOG SUBFAMILY B MEMBER 2"/>
    <property type="match status" value="1"/>
</dbReference>
<feature type="region of interest" description="Disordered" evidence="1">
    <location>
        <begin position="270"/>
        <end position="370"/>
    </location>
</feature>
<name>A0A1R1WZX0_9FUNG</name>
<dbReference type="EMBL" id="LSSM01007536">
    <property type="protein sequence ID" value="OMJ07918.1"/>
    <property type="molecule type" value="Genomic_DNA"/>
</dbReference>
<dbReference type="Proteomes" id="UP000187429">
    <property type="component" value="Unassembled WGS sequence"/>
</dbReference>
<dbReference type="InterPro" id="IPR043183">
    <property type="entry name" value="DNJB2/6-like"/>
</dbReference>
<feature type="domain" description="J" evidence="2">
    <location>
        <begin position="6"/>
        <end position="72"/>
    </location>
</feature>
<accession>A0A1R1WZX0</accession>
<dbReference type="CDD" id="cd06257">
    <property type="entry name" value="DnaJ"/>
    <property type="match status" value="1"/>
</dbReference>
<evidence type="ECO:0000313" key="4">
    <source>
        <dbReference type="Proteomes" id="UP000187429"/>
    </source>
</evidence>
<evidence type="ECO:0000313" key="3">
    <source>
        <dbReference type="EMBL" id="OMJ07918.1"/>
    </source>
</evidence>
<proteinExistence type="predicted"/>
<evidence type="ECO:0000259" key="2">
    <source>
        <dbReference type="PROSITE" id="PS50076"/>
    </source>
</evidence>
<comment type="caution">
    <text evidence="3">The sequence shown here is derived from an EMBL/GenBank/DDBJ whole genome shotgun (WGS) entry which is preliminary data.</text>
</comment>
<dbReference type="PRINTS" id="PR00625">
    <property type="entry name" value="JDOMAIN"/>
</dbReference>
<keyword evidence="4" id="KW-1185">Reference proteome</keyword>
<organism evidence="3 4">
    <name type="scientific">Smittium culicis</name>
    <dbReference type="NCBI Taxonomy" id="133412"/>
    <lineage>
        <taxon>Eukaryota</taxon>
        <taxon>Fungi</taxon>
        <taxon>Fungi incertae sedis</taxon>
        <taxon>Zoopagomycota</taxon>
        <taxon>Kickxellomycotina</taxon>
        <taxon>Harpellomycetes</taxon>
        <taxon>Harpellales</taxon>
        <taxon>Legeriomycetaceae</taxon>
        <taxon>Smittium</taxon>
    </lineage>
</organism>
<evidence type="ECO:0000256" key="1">
    <source>
        <dbReference type="SAM" id="MobiDB-lite"/>
    </source>
</evidence>
<reference evidence="4" key="1">
    <citation type="submission" date="2017-01" db="EMBL/GenBank/DDBJ databases">
        <authorList>
            <person name="Wang Y."/>
            <person name="White M."/>
            <person name="Kvist S."/>
            <person name="Moncalvo J.-M."/>
        </authorList>
    </citation>
    <scope>NUCLEOTIDE SEQUENCE [LARGE SCALE GENOMIC DNA]</scope>
    <source>
        <strain evidence="4">ID-206-W2</strain>
    </source>
</reference>
<sequence>MVKDLKYYTILELDPQCDQDQIRKAYRRLSLKWHPDKNVNSKEQAEVMFKQIAEAYEVLKDHSMDNSFDDFGSQNFTSNSRHFQQGFASFGSSSNINQSFFSNSQSANLFGIPNDHMNMHQSIHNTFAQNSFFPQPFLNDPFFNNGPQMFQDNFSFSSSANLLNHQPVGNTVRSSVHIINGQRYQTVEEVDSMGNIKITETAPDGSTKVKTINSSSDPSNSKSIDISYINDSQIKANPTIGYTSRIYENPNSRSSVSSSNINLNSARTNLKTSSLSSIPSVLSSNYNSGRQINREINPQKYEPRQELINIPSDTSFQSEKSRDNIHSGTSKSPIYISSPHSSRTRKPYMDSEQIKKRPAYSQNYREASASSGLDDANILLKNSKTSTLGKIYNPKYDEYIAKYGKPGSKSAASNTRINRSDYTQNLNTQPPTTSSTNVQKQAFDNNRLIVIDDEESISPQNSTQRQYPEGFTVYNNPNGGYDQRKIFNPRPSAQEYKSFRHRNHN</sequence>
<dbReference type="InterPro" id="IPR001623">
    <property type="entry name" value="DnaJ_domain"/>
</dbReference>
<gene>
    <name evidence="3" type="ORF">AYI69_g11269</name>
</gene>
<protein>
    <submittedName>
        <fullName evidence="3">DnaJ-like protein</fullName>
    </submittedName>
</protein>
<dbReference type="AlphaFoldDB" id="A0A1R1WZX0"/>
<dbReference type="OrthoDB" id="10250354at2759"/>
<dbReference type="Pfam" id="PF00226">
    <property type="entry name" value="DnaJ"/>
    <property type="match status" value="1"/>
</dbReference>
<dbReference type="Gene3D" id="1.10.287.110">
    <property type="entry name" value="DnaJ domain"/>
    <property type="match status" value="1"/>
</dbReference>
<dbReference type="PROSITE" id="PS50076">
    <property type="entry name" value="DNAJ_2"/>
    <property type="match status" value="1"/>
</dbReference>
<dbReference type="SMART" id="SM00271">
    <property type="entry name" value="DnaJ"/>
    <property type="match status" value="1"/>
</dbReference>
<dbReference type="SUPFAM" id="SSF46565">
    <property type="entry name" value="Chaperone J-domain"/>
    <property type="match status" value="1"/>
</dbReference>
<dbReference type="GO" id="GO:0051082">
    <property type="term" value="F:unfolded protein binding"/>
    <property type="evidence" value="ECO:0007669"/>
    <property type="project" value="InterPro"/>
</dbReference>
<feature type="compositionally biased region" description="Low complexity" evidence="1">
    <location>
        <begin position="270"/>
        <end position="288"/>
    </location>
</feature>
<dbReference type="PANTHER" id="PTHR45168:SF3">
    <property type="entry name" value="DNAJ HEAT SHOCK PROTEIN FAMILY (HSP40) MEMBER B2"/>
    <property type="match status" value="1"/>
</dbReference>
<dbReference type="GO" id="GO:0030544">
    <property type="term" value="F:Hsp70 protein binding"/>
    <property type="evidence" value="ECO:0007669"/>
    <property type="project" value="InterPro"/>
</dbReference>
<dbReference type="InterPro" id="IPR036869">
    <property type="entry name" value="J_dom_sf"/>
</dbReference>
<feature type="compositionally biased region" description="Polar residues" evidence="1">
    <location>
        <begin position="360"/>
        <end position="370"/>
    </location>
</feature>
<feature type="region of interest" description="Disordered" evidence="1">
    <location>
        <begin position="476"/>
        <end position="505"/>
    </location>
</feature>